<protein>
    <submittedName>
        <fullName evidence="3">Gliding motility protein GldN</fullName>
    </submittedName>
</protein>
<evidence type="ECO:0000313" key="4">
    <source>
        <dbReference type="Proteomes" id="UP001363035"/>
    </source>
</evidence>
<evidence type="ECO:0000256" key="2">
    <source>
        <dbReference type="SAM" id="SignalP"/>
    </source>
</evidence>
<feature type="coiled-coil region" evidence="1">
    <location>
        <begin position="309"/>
        <end position="360"/>
    </location>
</feature>
<evidence type="ECO:0000256" key="1">
    <source>
        <dbReference type="SAM" id="Coils"/>
    </source>
</evidence>
<sequence>MKKWLMLVVVTMGVSPLIAQTIDTIPDSTALQTIQTQTVVQGEPLMDTIPTTDGFFQVNNLEDAVPFAFPEVNVKNIRFYKRVWRDIDLKDDRNFIYAVPGNSLMEVIMKSIEQGKLTPYSPEDDSFKGKLSAREGMARFADSVLVPIFDDEGNQIDSRMTLNEFNPERVTKFRIKEDIFFDKQRGRLETRIIGVAPLMDITTSAELANSVGSTPAFWLYFPQLRYALVKVDVSDPDKGLYDMTMDDLFVQRKFASKIIRESSPGMLQQAELASADSTMMDGSQAIEDKLEAYKKKLWKNPKGVKSENLEGHEQDLKLEEEEKRLKEQLQQEEQQQRLRREQREQQLQQQLQEQQQQLQEGTY</sequence>
<organism evidence="3 4">
    <name type="scientific">Sphingobacterium tenebrionis</name>
    <dbReference type="NCBI Taxonomy" id="3111775"/>
    <lineage>
        <taxon>Bacteria</taxon>
        <taxon>Pseudomonadati</taxon>
        <taxon>Bacteroidota</taxon>
        <taxon>Sphingobacteriia</taxon>
        <taxon>Sphingobacteriales</taxon>
        <taxon>Sphingobacteriaceae</taxon>
        <taxon>Sphingobacterium</taxon>
    </lineage>
</organism>
<dbReference type="Pfam" id="PF19841">
    <property type="entry name" value="GldN"/>
    <property type="match status" value="1"/>
</dbReference>
<proteinExistence type="predicted"/>
<comment type="caution">
    <text evidence="3">The sequence shown here is derived from an EMBL/GenBank/DDBJ whole genome shotgun (WGS) entry which is preliminary data.</text>
</comment>
<dbReference type="Proteomes" id="UP001363035">
    <property type="component" value="Unassembled WGS sequence"/>
</dbReference>
<name>A0ABU8I8D5_9SPHI</name>
<feature type="signal peptide" evidence="2">
    <location>
        <begin position="1"/>
        <end position="19"/>
    </location>
</feature>
<dbReference type="EMBL" id="JAYLLN010000039">
    <property type="protein sequence ID" value="MEI5985989.1"/>
    <property type="molecule type" value="Genomic_DNA"/>
</dbReference>
<keyword evidence="1" id="KW-0175">Coiled coil</keyword>
<keyword evidence="2" id="KW-0732">Signal</keyword>
<feature type="chain" id="PRO_5045058524" evidence="2">
    <location>
        <begin position="20"/>
        <end position="363"/>
    </location>
</feature>
<gene>
    <name evidence="3" type="primary">gldN</name>
    <name evidence="3" type="ORF">VJ786_13875</name>
</gene>
<dbReference type="RefSeq" id="WP_336557925.1">
    <property type="nucleotide sequence ID" value="NZ_JAYLLN010000039.1"/>
</dbReference>
<dbReference type="InterPro" id="IPR019847">
    <property type="entry name" value="Gliding_motility_assoc_GldN"/>
</dbReference>
<dbReference type="NCBIfam" id="TIGR03523">
    <property type="entry name" value="GldN"/>
    <property type="match status" value="1"/>
</dbReference>
<evidence type="ECO:0000313" key="3">
    <source>
        <dbReference type="EMBL" id="MEI5985989.1"/>
    </source>
</evidence>
<accession>A0ABU8I8D5</accession>
<keyword evidence="4" id="KW-1185">Reference proteome</keyword>
<reference evidence="3 4" key="1">
    <citation type="submission" date="2024-01" db="EMBL/GenBank/DDBJ databases">
        <title>Sphingobacterium tenebrionis sp. nov., a novel endophyte isolated from tenebrio molitor intestines.</title>
        <authorList>
            <person name="Zhang C."/>
        </authorList>
    </citation>
    <scope>NUCLEOTIDE SEQUENCE [LARGE SCALE GENOMIC DNA]</scope>
    <source>
        <strain evidence="3 4">PU5-4</strain>
    </source>
</reference>